<dbReference type="RefSeq" id="XP_007513257.1">
    <property type="nucleotide sequence ID" value="XM_007513195.1"/>
</dbReference>
<dbReference type="InterPro" id="IPR038925">
    <property type="entry name" value="At3g17800-like"/>
</dbReference>
<dbReference type="PANTHER" id="PTHR31808:SF4">
    <property type="entry name" value="LIGASE, PUTATIVE (DUF760)-RELATED"/>
    <property type="match status" value="1"/>
</dbReference>
<evidence type="ECO:0000313" key="3">
    <source>
        <dbReference type="EMBL" id="CCO16815.1"/>
    </source>
</evidence>
<evidence type="ECO:0000256" key="2">
    <source>
        <dbReference type="SAM" id="MobiDB-lite"/>
    </source>
</evidence>
<dbReference type="KEGG" id="bpg:Bathy05g01700"/>
<keyword evidence="1" id="KW-0175">Coiled coil</keyword>
<feature type="compositionally biased region" description="Acidic residues" evidence="2">
    <location>
        <begin position="464"/>
        <end position="473"/>
    </location>
</feature>
<protein>
    <submittedName>
        <fullName evidence="3">Uncharacterized protein</fullName>
    </submittedName>
</protein>
<sequence length="525" mass="59189">MMATTLSSSSSSSSSMLLTRQKRVENTFLPVGPGGVKKSRRGKIIIVAHQNRRQVSRHPGRLMKAAATSSSSFESSKNDDPPFDEENGERNFTASAFQLSPMQPSSAVGTHLRNVLERDPNAFEDALEKQLRLWAEALGEEEEEEKEEKEKTTALVKEEEDKEEAVNATNTVSVFSDRAFSKLRKKREVEDALYLCVAEKKAQRGVELTIDFENVRLRRSGLVKRCQVLSSEFLPAGSEDILNKHLIGVLSNVSTNGGLNPENFEKYIPKVVLAHVYQRSAAYGYFLRRVEKRYNVERLFSEKTTAFIEEEKEEEEKRGKSAESIAPPSNNNNGLKRTLNFRARPRLRKRENDIAHGKVEAGNRNDEFCIVDEAAGTRTCVEPQLHSFKAYIESLDPEVRARAARIESAEARGALERHVEALFGAQASNSNELSERMRELELLITKTSTRRALSKNEYGRNRESDDDDDEEETDARLRTSYFEIETMEMTLDNLKHLVIEACAFGGELAVAEDRFDGIDGGVLNR</sequence>
<gene>
    <name evidence="3" type="ORF">Bathy05g01700</name>
</gene>
<feature type="region of interest" description="Disordered" evidence="2">
    <location>
        <begin position="51"/>
        <end position="88"/>
    </location>
</feature>
<dbReference type="AlphaFoldDB" id="K8EWH9"/>
<organism evidence="3 4">
    <name type="scientific">Bathycoccus prasinos</name>
    <dbReference type="NCBI Taxonomy" id="41875"/>
    <lineage>
        <taxon>Eukaryota</taxon>
        <taxon>Viridiplantae</taxon>
        <taxon>Chlorophyta</taxon>
        <taxon>Mamiellophyceae</taxon>
        <taxon>Mamiellales</taxon>
        <taxon>Bathycoccaceae</taxon>
        <taxon>Bathycoccus</taxon>
    </lineage>
</organism>
<feature type="compositionally biased region" description="Basic residues" evidence="2">
    <location>
        <begin position="51"/>
        <end position="61"/>
    </location>
</feature>
<dbReference type="GeneID" id="19015673"/>
<dbReference type="OrthoDB" id="10398412at2759"/>
<feature type="region of interest" description="Disordered" evidence="2">
    <location>
        <begin position="1"/>
        <end position="22"/>
    </location>
</feature>
<keyword evidence="4" id="KW-1185">Reference proteome</keyword>
<evidence type="ECO:0000256" key="1">
    <source>
        <dbReference type="SAM" id="Coils"/>
    </source>
</evidence>
<name>K8EWH9_9CHLO</name>
<dbReference type="PANTHER" id="PTHR31808">
    <property type="entry name" value="EXPRESSED PROTEIN"/>
    <property type="match status" value="1"/>
</dbReference>
<accession>K8EWH9</accession>
<reference evidence="3 4" key="1">
    <citation type="submission" date="2011-10" db="EMBL/GenBank/DDBJ databases">
        <authorList>
            <person name="Genoscope - CEA"/>
        </authorList>
    </citation>
    <scope>NUCLEOTIDE SEQUENCE [LARGE SCALE GENOMIC DNA]</scope>
    <source>
        <strain evidence="3 4">RCC 1105</strain>
    </source>
</reference>
<feature type="region of interest" description="Disordered" evidence="2">
    <location>
        <begin position="310"/>
        <end position="342"/>
    </location>
</feature>
<dbReference type="EMBL" id="FO082274">
    <property type="protein sequence ID" value="CCO16815.1"/>
    <property type="molecule type" value="Genomic_DNA"/>
</dbReference>
<evidence type="ECO:0000313" key="4">
    <source>
        <dbReference type="Proteomes" id="UP000198341"/>
    </source>
</evidence>
<dbReference type="InterPro" id="IPR008479">
    <property type="entry name" value="DUF760"/>
</dbReference>
<feature type="region of interest" description="Disordered" evidence="2">
    <location>
        <begin position="453"/>
        <end position="474"/>
    </location>
</feature>
<dbReference type="Proteomes" id="UP000198341">
    <property type="component" value="Chromosome 5"/>
</dbReference>
<feature type="coiled-coil region" evidence="1">
    <location>
        <begin position="124"/>
        <end position="162"/>
    </location>
</feature>
<dbReference type="Pfam" id="PF05542">
    <property type="entry name" value="DUF760"/>
    <property type="match status" value="1"/>
</dbReference>
<proteinExistence type="predicted"/>